<evidence type="ECO:0000313" key="9">
    <source>
        <dbReference type="EMBL" id="RAL44932.1"/>
    </source>
</evidence>
<dbReference type="Gene3D" id="2.40.128.330">
    <property type="match status" value="1"/>
</dbReference>
<reference evidence="9 10" key="1">
    <citation type="submission" date="2018-06" db="EMBL/GenBank/DDBJ databases">
        <title>The Genome of Cuscuta australis (Dodder) Provides Insight into the Evolution of Plant Parasitism.</title>
        <authorList>
            <person name="Liu H."/>
        </authorList>
    </citation>
    <scope>NUCLEOTIDE SEQUENCE [LARGE SCALE GENOMIC DNA]</scope>
    <source>
        <strain evidence="10">cv. Yunnan</strain>
        <tissue evidence="9">Vines</tissue>
    </source>
</reference>
<dbReference type="AlphaFoldDB" id="A0A328DGK8"/>
<dbReference type="GO" id="GO:0016020">
    <property type="term" value="C:membrane"/>
    <property type="evidence" value="ECO:0007669"/>
    <property type="project" value="UniProtKB-SubCell"/>
</dbReference>
<evidence type="ECO:0000256" key="8">
    <source>
        <dbReference type="SAM" id="MobiDB-lite"/>
    </source>
</evidence>
<feature type="coiled-coil region" evidence="7">
    <location>
        <begin position="234"/>
        <end position="268"/>
    </location>
</feature>
<keyword evidence="5 6" id="KW-0472">Membrane</keyword>
<keyword evidence="6" id="KW-0406">Ion transport</keyword>
<evidence type="ECO:0000313" key="10">
    <source>
        <dbReference type="Proteomes" id="UP000249390"/>
    </source>
</evidence>
<evidence type="ECO:0000256" key="5">
    <source>
        <dbReference type="ARBA" id="ARBA00023136"/>
    </source>
</evidence>
<accession>A0A328DGK8</accession>
<feature type="region of interest" description="Disordered" evidence="8">
    <location>
        <begin position="1"/>
        <end position="46"/>
    </location>
</feature>
<evidence type="ECO:0000256" key="6">
    <source>
        <dbReference type="RuleBase" id="RU366041"/>
    </source>
</evidence>
<feature type="transmembrane region" description="Helical" evidence="6">
    <location>
        <begin position="409"/>
        <end position="432"/>
    </location>
</feature>
<dbReference type="FunFam" id="2.40.128.330:FF:000001">
    <property type="entry name" value="Magnesium transporter MRS2-1"/>
    <property type="match status" value="1"/>
</dbReference>
<dbReference type="EMBL" id="NQVE01000142">
    <property type="protein sequence ID" value="RAL44932.1"/>
    <property type="molecule type" value="Genomic_DNA"/>
</dbReference>
<keyword evidence="10" id="KW-1185">Reference proteome</keyword>
<keyword evidence="7" id="KW-0175">Coiled coil</keyword>
<dbReference type="InterPro" id="IPR039204">
    <property type="entry name" value="MRS2-like"/>
</dbReference>
<comment type="similarity">
    <text evidence="2 6">Belongs to the CorA metal ion transporter (MIT) (TC 1.A.35.5) family.</text>
</comment>
<dbReference type="CDD" id="cd12823">
    <property type="entry name" value="Mrs2_Mfm1p-like"/>
    <property type="match status" value="1"/>
</dbReference>
<keyword evidence="4 6" id="KW-1133">Transmembrane helix</keyword>
<evidence type="ECO:0000256" key="1">
    <source>
        <dbReference type="ARBA" id="ARBA00004141"/>
    </source>
</evidence>
<sequence length="440" mass="49111">MGKGKFSLRRKKKGAGGTPPRPPRAAELSSGNGGVKSIAPSVGTSKTVKKKAGGSRLWMRFDRMGQSELMECDKNAIVKRASIPARDLRILGPIFSHSSSILAREKAMVINLEFVRAIITAEELLLLDPLRQEVLPFIDQLRHQLPQKSHSKSSGTNGVQDEDLQFPNAGKWLPEAVERGLQAEQLPFEFQVLEVALEVVCIYLDSSVAELERDAYPVLDELAMSVSTRNLEHVRSLKSNLTRLLARVQKVRDEIEHLLDDNEDMAQLYLTRRLIQSQQSEAAMLLGTATTTTASNVITPIAPNFRRLNSTRSGSIVSNSLNDDVEDLEMMLEAYFMQLEGTRNKILSVREYIDDTEDYVNIQLDNQRNELIQLQLILTIASFAIAVETLVAGWFGMNIPCSLYKIQGVFWPFVGGMTAACIILFFVVLGYARWKKLLGS</sequence>
<evidence type="ECO:0000256" key="2">
    <source>
        <dbReference type="ARBA" id="ARBA00007535"/>
    </source>
</evidence>
<dbReference type="Pfam" id="PF22099">
    <property type="entry name" value="MRS2-like"/>
    <property type="match status" value="1"/>
</dbReference>
<name>A0A328DGK8_9ASTE</name>
<dbReference type="GO" id="GO:0015095">
    <property type="term" value="F:magnesium ion transmembrane transporter activity"/>
    <property type="evidence" value="ECO:0007669"/>
    <property type="project" value="TreeGrafter"/>
</dbReference>
<dbReference type="PANTHER" id="PTHR13890:SF2">
    <property type="entry name" value="MAGNESIUM TRANSPORTER MRS2-4-RELATED"/>
    <property type="match status" value="1"/>
</dbReference>
<dbReference type="SUPFAM" id="SSF144083">
    <property type="entry name" value="Magnesium transport protein CorA, transmembrane region"/>
    <property type="match status" value="1"/>
</dbReference>
<feature type="compositionally biased region" description="Basic residues" evidence="8">
    <location>
        <begin position="1"/>
        <end position="14"/>
    </location>
</feature>
<gene>
    <name evidence="9" type="ORF">DM860_003691</name>
</gene>
<comment type="caution">
    <text evidence="9">The sequence shown here is derived from an EMBL/GenBank/DDBJ whole genome shotgun (WGS) entry which is preliminary data.</text>
</comment>
<evidence type="ECO:0000256" key="7">
    <source>
        <dbReference type="SAM" id="Coils"/>
    </source>
</evidence>
<comment type="function">
    <text evidence="6">Magnesium transporter that may mediate the influx of magnesium.</text>
</comment>
<dbReference type="Proteomes" id="UP000249390">
    <property type="component" value="Unassembled WGS sequence"/>
</dbReference>
<keyword evidence="6" id="KW-0813">Transport</keyword>
<dbReference type="InterPro" id="IPR045863">
    <property type="entry name" value="CorA_TM1_TM2"/>
</dbReference>
<evidence type="ECO:0000256" key="4">
    <source>
        <dbReference type="ARBA" id="ARBA00022989"/>
    </source>
</evidence>
<evidence type="ECO:0000256" key="3">
    <source>
        <dbReference type="ARBA" id="ARBA00022692"/>
    </source>
</evidence>
<proteinExistence type="inferred from homology"/>
<dbReference type="PANTHER" id="PTHR13890">
    <property type="entry name" value="RNA SPLICING PROTEIN MRS2, MITOCHONDRIAL"/>
    <property type="match status" value="1"/>
</dbReference>
<protein>
    <recommendedName>
        <fullName evidence="6">Magnesium transporter</fullName>
    </recommendedName>
</protein>
<keyword evidence="3 6" id="KW-0812">Transmembrane</keyword>
<comment type="subcellular location">
    <subcellularLocation>
        <location evidence="1 6">Membrane</location>
        <topology evidence="1 6">Multi-pass membrane protein</topology>
    </subcellularLocation>
</comment>
<dbReference type="Gene3D" id="1.20.58.340">
    <property type="entry name" value="Magnesium transport protein CorA, transmembrane region"/>
    <property type="match status" value="1"/>
</dbReference>
<feature type="transmembrane region" description="Helical" evidence="6">
    <location>
        <begin position="376"/>
        <end position="397"/>
    </location>
</feature>
<keyword evidence="6" id="KW-0460">Magnesium</keyword>
<organism evidence="9 10">
    <name type="scientific">Cuscuta australis</name>
    <dbReference type="NCBI Taxonomy" id="267555"/>
    <lineage>
        <taxon>Eukaryota</taxon>
        <taxon>Viridiplantae</taxon>
        <taxon>Streptophyta</taxon>
        <taxon>Embryophyta</taxon>
        <taxon>Tracheophyta</taxon>
        <taxon>Spermatophyta</taxon>
        <taxon>Magnoliopsida</taxon>
        <taxon>eudicotyledons</taxon>
        <taxon>Gunneridae</taxon>
        <taxon>Pentapetalae</taxon>
        <taxon>asterids</taxon>
        <taxon>lamiids</taxon>
        <taxon>Solanales</taxon>
        <taxon>Convolvulaceae</taxon>
        <taxon>Cuscuteae</taxon>
        <taxon>Cuscuta</taxon>
        <taxon>Cuscuta subgen. Grammica</taxon>
        <taxon>Cuscuta sect. Cleistogrammica</taxon>
    </lineage>
</organism>